<sequence>MDSMYAAPEYLQKVDEYFKKTPVKHWHDFATFVKKQPSNIINSILSRYCGSLVALSNESAVPEEVREYCRELHKAATTSKKEHFKEIAKHVIKVKTTEDRIVRLKKELLINAKLVSGSHVAVALDNWNPEDGEEAQDKFEEEHEDGAKLQEAQDKLEEEHEDEPPDSISTPSLDADQLLIPNKRVIADQNIQLYIDDVYIITADSMTPEELVARVGEETAKDIISARSTSPNIWTAVEKYVESALQTKSTAFENNNNDENLFKLYCKKVLDDFFNMVDISPNLSRAIGERKYLTYHVVPLFKFYERTFSTIDFDWAETNMSSAKMMKSQEDSEIILADAKGTRMLDGLEVWHLEIAGPLILEDSKKTLRTDALNLLRILEDRLDCDVALASKIKVFSMLGIDTRITLYSLRMLKDGQFLATELATAIVPFSYNGRMQMKAVLRMMAIVHDELTKQEALLAEIDRHVTRPEGKVTVREVLHIPKRLRTK</sequence>
<dbReference type="OrthoDB" id="2388663at2759"/>
<evidence type="ECO:0000313" key="2">
    <source>
        <dbReference type="EMBL" id="CAG8502044.1"/>
    </source>
</evidence>
<reference evidence="2" key="1">
    <citation type="submission" date="2021-06" db="EMBL/GenBank/DDBJ databases">
        <authorList>
            <person name="Kallberg Y."/>
            <person name="Tangrot J."/>
            <person name="Rosling A."/>
        </authorList>
    </citation>
    <scope>NUCLEOTIDE SEQUENCE</scope>
    <source>
        <strain evidence="2">BR232B</strain>
    </source>
</reference>
<protein>
    <submittedName>
        <fullName evidence="2">865_t:CDS:1</fullName>
    </submittedName>
</protein>
<name>A0A9N9F0P6_9GLOM</name>
<dbReference type="Proteomes" id="UP000789739">
    <property type="component" value="Unassembled WGS sequence"/>
</dbReference>
<evidence type="ECO:0000256" key="1">
    <source>
        <dbReference type="SAM" id="MobiDB-lite"/>
    </source>
</evidence>
<keyword evidence="3" id="KW-1185">Reference proteome</keyword>
<accession>A0A9N9F0P6</accession>
<gene>
    <name evidence="2" type="ORF">PBRASI_LOCUS2658</name>
</gene>
<dbReference type="AlphaFoldDB" id="A0A9N9F0P6"/>
<organism evidence="2 3">
    <name type="scientific">Paraglomus brasilianum</name>
    <dbReference type="NCBI Taxonomy" id="144538"/>
    <lineage>
        <taxon>Eukaryota</taxon>
        <taxon>Fungi</taxon>
        <taxon>Fungi incertae sedis</taxon>
        <taxon>Mucoromycota</taxon>
        <taxon>Glomeromycotina</taxon>
        <taxon>Glomeromycetes</taxon>
        <taxon>Paraglomerales</taxon>
        <taxon>Paraglomeraceae</taxon>
        <taxon>Paraglomus</taxon>
    </lineage>
</organism>
<dbReference type="EMBL" id="CAJVPI010000215">
    <property type="protein sequence ID" value="CAG8502044.1"/>
    <property type="molecule type" value="Genomic_DNA"/>
</dbReference>
<proteinExistence type="predicted"/>
<feature type="region of interest" description="Disordered" evidence="1">
    <location>
        <begin position="125"/>
        <end position="174"/>
    </location>
</feature>
<evidence type="ECO:0000313" key="3">
    <source>
        <dbReference type="Proteomes" id="UP000789739"/>
    </source>
</evidence>
<comment type="caution">
    <text evidence="2">The sequence shown here is derived from an EMBL/GenBank/DDBJ whole genome shotgun (WGS) entry which is preliminary data.</text>
</comment>
<feature type="compositionally biased region" description="Basic and acidic residues" evidence="1">
    <location>
        <begin position="135"/>
        <end position="158"/>
    </location>
</feature>